<accession>A0ABW7F4L1</accession>
<dbReference type="Proteomes" id="UP001606210">
    <property type="component" value="Unassembled WGS sequence"/>
</dbReference>
<organism evidence="2 3">
    <name type="scientific">Pelomonas parva</name>
    <dbReference type="NCBI Taxonomy" id="3299032"/>
    <lineage>
        <taxon>Bacteria</taxon>
        <taxon>Pseudomonadati</taxon>
        <taxon>Pseudomonadota</taxon>
        <taxon>Betaproteobacteria</taxon>
        <taxon>Burkholderiales</taxon>
        <taxon>Sphaerotilaceae</taxon>
        <taxon>Roseateles</taxon>
    </lineage>
</organism>
<sequence length="188" mass="21368">MRRPPRKPAGFNAASHERHHWWRSLLLKLALGGVSVAVLWWVIGGIAGLLLGLLIAARALGPALAPDLLALAGTAWRGLRHLAFRSVEGRYYQFKGHRIRVEDDELLPRRWLALQDLSTALGAPIPAAVLERRGPEALFEQRDGLYVRDEVVLMWLREQRDDRAGRLAHWIEREVWLPARGRKGNYQT</sequence>
<dbReference type="EMBL" id="JBIGHV010000005">
    <property type="protein sequence ID" value="MFG6431049.1"/>
    <property type="molecule type" value="Genomic_DNA"/>
</dbReference>
<evidence type="ECO:0000313" key="2">
    <source>
        <dbReference type="EMBL" id="MFG6431049.1"/>
    </source>
</evidence>
<keyword evidence="1" id="KW-0472">Membrane</keyword>
<protein>
    <recommendedName>
        <fullName evidence="4">DUF2244 domain-containing protein</fullName>
    </recommendedName>
</protein>
<comment type="caution">
    <text evidence="2">The sequence shown here is derived from an EMBL/GenBank/DDBJ whole genome shotgun (WGS) entry which is preliminary data.</text>
</comment>
<evidence type="ECO:0000256" key="1">
    <source>
        <dbReference type="SAM" id="Phobius"/>
    </source>
</evidence>
<name>A0ABW7F4L1_9BURK</name>
<evidence type="ECO:0000313" key="3">
    <source>
        <dbReference type="Proteomes" id="UP001606210"/>
    </source>
</evidence>
<gene>
    <name evidence="2" type="ORF">ACG00Y_14055</name>
</gene>
<evidence type="ECO:0008006" key="4">
    <source>
        <dbReference type="Google" id="ProtNLM"/>
    </source>
</evidence>
<feature type="transmembrane region" description="Helical" evidence="1">
    <location>
        <begin position="21"/>
        <end position="43"/>
    </location>
</feature>
<reference evidence="2 3" key="1">
    <citation type="submission" date="2024-08" db="EMBL/GenBank/DDBJ databases">
        <authorList>
            <person name="Lu H."/>
        </authorList>
    </citation>
    <scope>NUCLEOTIDE SEQUENCE [LARGE SCALE GENOMIC DNA]</scope>
    <source>
        <strain evidence="2 3">LYH14W</strain>
    </source>
</reference>
<keyword evidence="1" id="KW-1133">Transmembrane helix</keyword>
<proteinExistence type="predicted"/>
<keyword evidence="3" id="KW-1185">Reference proteome</keyword>
<dbReference type="RefSeq" id="WP_394479806.1">
    <property type="nucleotide sequence ID" value="NZ_JBIGHV010000005.1"/>
</dbReference>
<keyword evidence="1" id="KW-0812">Transmembrane</keyword>